<name>A0ABD3APE3_9GENT</name>
<sequence>MEPFGDLFQSFWPRKNDHNRVIERVQRKVTGERNVAYSAVFMVSKVTKAISQMYPLKSPGPDGFSPIFFQEYWRASGQQINFDKSAFVFNRQTSQEMRQRIANCLGIPEVSSYQKYLHLLAIGGQSKREVFASIKDRVWKRIKEWKEQHLSIAGREVLLKTIIQSIPTHSMSCFEIPTDALYDIQAMMSKFW</sequence>
<evidence type="ECO:0000313" key="2">
    <source>
        <dbReference type="Proteomes" id="UP001630127"/>
    </source>
</evidence>
<dbReference type="PANTHER" id="PTHR33116">
    <property type="entry name" value="REVERSE TRANSCRIPTASE ZINC-BINDING DOMAIN-CONTAINING PROTEIN-RELATED-RELATED"/>
    <property type="match status" value="1"/>
</dbReference>
<dbReference type="EMBL" id="JBJUIK010000003">
    <property type="protein sequence ID" value="KAL3533063.1"/>
    <property type="molecule type" value="Genomic_DNA"/>
</dbReference>
<protein>
    <submittedName>
        <fullName evidence="1">Uncharacterized protein</fullName>
    </submittedName>
</protein>
<comment type="caution">
    <text evidence="1">The sequence shown here is derived from an EMBL/GenBank/DDBJ whole genome shotgun (WGS) entry which is preliminary data.</text>
</comment>
<dbReference type="Proteomes" id="UP001630127">
    <property type="component" value="Unassembled WGS sequence"/>
</dbReference>
<proteinExistence type="predicted"/>
<gene>
    <name evidence="1" type="ORF">ACH5RR_006584</name>
</gene>
<accession>A0ABD3APE3</accession>
<reference evidence="1 2" key="1">
    <citation type="submission" date="2024-11" db="EMBL/GenBank/DDBJ databases">
        <title>A near-complete genome assembly of Cinchona calisaya.</title>
        <authorList>
            <person name="Lian D.C."/>
            <person name="Zhao X.W."/>
            <person name="Wei L."/>
        </authorList>
    </citation>
    <scope>NUCLEOTIDE SEQUENCE [LARGE SCALE GENOMIC DNA]</scope>
    <source>
        <tissue evidence="1">Nenye</tissue>
    </source>
</reference>
<evidence type="ECO:0000313" key="1">
    <source>
        <dbReference type="EMBL" id="KAL3533063.1"/>
    </source>
</evidence>
<dbReference type="PANTHER" id="PTHR33116:SF86">
    <property type="entry name" value="REVERSE TRANSCRIPTASE DOMAIN-CONTAINING PROTEIN"/>
    <property type="match status" value="1"/>
</dbReference>
<dbReference type="AlphaFoldDB" id="A0ABD3APE3"/>
<keyword evidence="2" id="KW-1185">Reference proteome</keyword>
<organism evidence="1 2">
    <name type="scientific">Cinchona calisaya</name>
    <dbReference type="NCBI Taxonomy" id="153742"/>
    <lineage>
        <taxon>Eukaryota</taxon>
        <taxon>Viridiplantae</taxon>
        <taxon>Streptophyta</taxon>
        <taxon>Embryophyta</taxon>
        <taxon>Tracheophyta</taxon>
        <taxon>Spermatophyta</taxon>
        <taxon>Magnoliopsida</taxon>
        <taxon>eudicotyledons</taxon>
        <taxon>Gunneridae</taxon>
        <taxon>Pentapetalae</taxon>
        <taxon>asterids</taxon>
        <taxon>lamiids</taxon>
        <taxon>Gentianales</taxon>
        <taxon>Rubiaceae</taxon>
        <taxon>Cinchonoideae</taxon>
        <taxon>Cinchoneae</taxon>
        <taxon>Cinchona</taxon>
    </lineage>
</organism>